<protein>
    <submittedName>
        <fullName evidence="3">Uncharacterized protein</fullName>
    </submittedName>
</protein>
<evidence type="ECO:0000313" key="3">
    <source>
        <dbReference type="EMBL" id="CAG8252414.1"/>
    </source>
</evidence>
<dbReference type="OrthoDB" id="4941332at2759"/>
<dbReference type="Proteomes" id="UP001153618">
    <property type="component" value="Unassembled WGS sequence"/>
</dbReference>
<accession>A0A9W4IB48</accession>
<evidence type="ECO:0000256" key="2">
    <source>
        <dbReference type="SAM" id="Phobius"/>
    </source>
</evidence>
<feature type="transmembrane region" description="Helical" evidence="2">
    <location>
        <begin position="139"/>
        <end position="161"/>
    </location>
</feature>
<comment type="caution">
    <text evidence="3">The sequence shown here is derived from an EMBL/GenBank/DDBJ whole genome shotgun (WGS) entry which is preliminary data.</text>
</comment>
<name>A0A9W4IB48_PENOL</name>
<evidence type="ECO:0000313" key="4">
    <source>
        <dbReference type="Proteomes" id="UP001153618"/>
    </source>
</evidence>
<organism evidence="3 4">
    <name type="scientific">Penicillium olsonii</name>
    <dbReference type="NCBI Taxonomy" id="99116"/>
    <lineage>
        <taxon>Eukaryota</taxon>
        <taxon>Fungi</taxon>
        <taxon>Dikarya</taxon>
        <taxon>Ascomycota</taxon>
        <taxon>Pezizomycotina</taxon>
        <taxon>Eurotiomycetes</taxon>
        <taxon>Eurotiomycetidae</taxon>
        <taxon>Eurotiales</taxon>
        <taxon>Aspergillaceae</taxon>
        <taxon>Penicillium</taxon>
    </lineage>
</organism>
<keyword evidence="2" id="KW-1133">Transmembrane helix</keyword>
<gene>
    <name evidence="3" type="ORF">POLS_LOCUS8812</name>
</gene>
<feature type="transmembrane region" description="Helical" evidence="2">
    <location>
        <begin position="28"/>
        <end position="49"/>
    </location>
</feature>
<proteinExistence type="predicted"/>
<feature type="transmembrane region" description="Helical" evidence="2">
    <location>
        <begin position="173"/>
        <end position="192"/>
    </location>
</feature>
<evidence type="ECO:0000256" key="1">
    <source>
        <dbReference type="SAM" id="MobiDB-lite"/>
    </source>
</evidence>
<keyword evidence="2" id="KW-0472">Membrane</keyword>
<dbReference type="AlphaFoldDB" id="A0A9W4IB48"/>
<sequence length="262" mass="29363">MLAVAAAIVAQVAITALGLTEIDRVHWTAKAAFVLSLTSGGLSVFYACLVQQRMSGLFTPEDVKDFFSKPSSSKGIHNLEQNMDDLISDMRKKDIGDQSTRRHQRMIELEAAIKHFKSKNRWKSASFHSILMIKAPTLLLKYALASFIIGLGIYFGCLALNDVGAQKPGKSYRAIFIVYIVTSFLGLLIYYVPSILKELELSPARRQAQIMTRRPAKLDREEKGILRNIDQLLSSEARQIREEDGSDEEVDRPQAHELPVEP</sequence>
<keyword evidence="4" id="KW-1185">Reference proteome</keyword>
<feature type="compositionally biased region" description="Basic and acidic residues" evidence="1">
    <location>
        <begin position="251"/>
        <end position="262"/>
    </location>
</feature>
<reference evidence="3" key="1">
    <citation type="submission" date="2021-07" db="EMBL/GenBank/DDBJ databases">
        <authorList>
            <person name="Branca A.L. A."/>
        </authorList>
    </citation>
    <scope>NUCLEOTIDE SEQUENCE</scope>
</reference>
<keyword evidence="2" id="KW-0812">Transmembrane</keyword>
<feature type="region of interest" description="Disordered" evidence="1">
    <location>
        <begin position="239"/>
        <end position="262"/>
    </location>
</feature>
<dbReference type="EMBL" id="CAJVOS010000071">
    <property type="protein sequence ID" value="CAG8252414.1"/>
    <property type="molecule type" value="Genomic_DNA"/>
</dbReference>